<dbReference type="AlphaFoldDB" id="A0A453J1M8"/>
<feature type="region of interest" description="Disordered" evidence="1">
    <location>
        <begin position="59"/>
        <end position="83"/>
    </location>
</feature>
<sequence length="83" mass="8833">MACFLNNSQCDAKQTDMYSLILCVVVQGERRRHGQVLAAAVGPAVAQVEPAAARPRRNVRRVVGHADGGGPPCSRGQSLKTFS</sequence>
<dbReference type="Proteomes" id="UP000015105">
    <property type="component" value="Chromosome 4D"/>
</dbReference>
<accession>A0A453J1M8</accession>
<evidence type="ECO:0000313" key="2">
    <source>
        <dbReference type="EnsemblPlants" id="AET4Gv20757200.2"/>
    </source>
</evidence>
<protein>
    <submittedName>
        <fullName evidence="2">Uncharacterized protein</fullName>
    </submittedName>
</protein>
<organism evidence="2 3">
    <name type="scientific">Aegilops tauschii subsp. strangulata</name>
    <name type="common">Goatgrass</name>
    <dbReference type="NCBI Taxonomy" id="200361"/>
    <lineage>
        <taxon>Eukaryota</taxon>
        <taxon>Viridiplantae</taxon>
        <taxon>Streptophyta</taxon>
        <taxon>Embryophyta</taxon>
        <taxon>Tracheophyta</taxon>
        <taxon>Spermatophyta</taxon>
        <taxon>Magnoliopsida</taxon>
        <taxon>Liliopsida</taxon>
        <taxon>Poales</taxon>
        <taxon>Poaceae</taxon>
        <taxon>BOP clade</taxon>
        <taxon>Pooideae</taxon>
        <taxon>Triticodae</taxon>
        <taxon>Triticeae</taxon>
        <taxon>Triticinae</taxon>
        <taxon>Aegilops</taxon>
    </lineage>
</organism>
<reference evidence="2" key="5">
    <citation type="journal article" date="2021" name="G3 (Bethesda)">
        <title>Aegilops tauschii genome assembly Aet v5.0 features greater sequence contiguity and improved annotation.</title>
        <authorList>
            <person name="Wang L."/>
            <person name="Zhu T."/>
            <person name="Rodriguez J.C."/>
            <person name="Deal K.R."/>
            <person name="Dubcovsky J."/>
            <person name="McGuire P.E."/>
            <person name="Lux T."/>
            <person name="Spannagl M."/>
            <person name="Mayer K.F.X."/>
            <person name="Baldrich P."/>
            <person name="Meyers B.C."/>
            <person name="Huo N."/>
            <person name="Gu Y.Q."/>
            <person name="Zhou H."/>
            <person name="Devos K.M."/>
            <person name="Bennetzen J.L."/>
            <person name="Unver T."/>
            <person name="Budak H."/>
            <person name="Gulick P.J."/>
            <person name="Galiba G."/>
            <person name="Kalapos B."/>
            <person name="Nelson D.R."/>
            <person name="Li P."/>
            <person name="You F.M."/>
            <person name="Luo M.C."/>
            <person name="Dvorak J."/>
        </authorList>
    </citation>
    <scope>NUCLEOTIDE SEQUENCE [LARGE SCALE GENOMIC DNA]</scope>
    <source>
        <strain evidence="2">cv. AL8/78</strain>
    </source>
</reference>
<reference evidence="3" key="2">
    <citation type="journal article" date="2017" name="Nat. Plants">
        <title>The Aegilops tauschii genome reveals multiple impacts of transposons.</title>
        <authorList>
            <person name="Zhao G."/>
            <person name="Zou C."/>
            <person name="Li K."/>
            <person name="Wang K."/>
            <person name="Li T."/>
            <person name="Gao L."/>
            <person name="Zhang X."/>
            <person name="Wang H."/>
            <person name="Yang Z."/>
            <person name="Liu X."/>
            <person name="Jiang W."/>
            <person name="Mao L."/>
            <person name="Kong X."/>
            <person name="Jiao Y."/>
            <person name="Jia J."/>
        </authorList>
    </citation>
    <scope>NUCLEOTIDE SEQUENCE [LARGE SCALE GENOMIC DNA]</scope>
    <source>
        <strain evidence="3">cv. AL8/78</strain>
    </source>
</reference>
<name>A0A453J1M8_AEGTS</name>
<reference evidence="2" key="3">
    <citation type="journal article" date="2017" name="Nature">
        <title>Genome sequence of the progenitor of the wheat D genome Aegilops tauschii.</title>
        <authorList>
            <person name="Luo M.C."/>
            <person name="Gu Y.Q."/>
            <person name="Puiu D."/>
            <person name="Wang H."/>
            <person name="Twardziok S.O."/>
            <person name="Deal K.R."/>
            <person name="Huo N."/>
            <person name="Zhu T."/>
            <person name="Wang L."/>
            <person name="Wang Y."/>
            <person name="McGuire P.E."/>
            <person name="Liu S."/>
            <person name="Long H."/>
            <person name="Ramasamy R.K."/>
            <person name="Rodriguez J.C."/>
            <person name="Van S.L."/>
            <person name="Yuan L."/>
            <person name="Wang Z."/>
            <person name="Xia Z."/>
            <person name="Xiao L."/>
            <person name="Anderson O.D."/>
            <person name="Ouyang S."/>
            <person name="Liang Y."/>
            <person name="Zimin A.V."/>
            <person name="Pertea G."/>
            <person name="Qi P."/>
            <person name="Bennetzen J.L."/>
            <person name="Dai X."/>
            <person name="Dawson M.W."/>
            <person name="Muller H.G."/>
            <person name="Kugler K."/>
            <person name="Rivarola-Duarte L."/>
            <person name="Spannagl M."/>
            <person name="Mayer K.F.X."/>
            <person name="Lu F.H."/>
            <person name="Bevan M.W."/>
            <person name="Leroy P."/>
            <person name="Li P."/>
            <person name="You F.M."/>
            <person name="Sun Q."/>
            <person name="Liu Z."/>
            <person name="Lyons E."/>
            <person name="Wicker T."/>
            <person name="Salzberg S.L."/>
            <person name="Devos K.M."/>
            <person name="Dvorak J."/>
        </authorList>
    </citation>
    <scope>NUCLEOTIDE SEQUENCE [LARGE SCALE GENOMIC DNA]</scope>
    <source>
        <strain evidence="2">cv. AL8/78</strain>
    </source>
</reference>
<reference evidence="3" key="1">
    <citation type="journal article" date="2014" name="Science">
        <title>Ancient hybridizations among the ancestral genomes of bread wheat.</title>
        <authorList>
            <consortium name="International Wheat Genome Sequencing Consortium,"/>
            <person name="Marcussen T."/>
            <person name="Sandve S.R."/>
            <person name="Heier L."/>
            <person name="Spannagl M."/>
            <person name="Pfeifer M."/>
            <person name="Jakobsen K.S."/>
            <person name="Wulff B.B."/>
            <person name="Steuernagel B."/>
            <person name="Mayer K.F."/>
            <person name="Olsen O.A."/>
        </authorList>
    </citation>
    <scope>NUCLEOTIDE SEQUENCE [LARGE SCALE GENOMIC DNA]</scope>
    <source>
        <strain evidence="3">cv. AL8/78</strain>
    </source>
</reference>
<reference evidence="2" key="4">
    <citation type="submission" date="2019-03" db="UniProtKB">
        <authorList>
            <consortium name="EnsemblPlants"/>
        </authorList>
    </citation>
    <scope>IDENTIFICATION</scope>
</reference>
<keyword evidence="3" id="KW-1185">Reference proteome</keyword>
<dbReference type="EnsemblPlants" id="AET4Gv20757200.2">
    <property type="protein sequence ID" value="AET4Gv20757200.2"/>
    <property type="gene ID" value="AET4Gv20757200"/>
</dbReference>
<evidence type="ECO:0000256" key="1">
    <source>
        <dbReference type="SAM" id="MobiDB-lite"/>
    </source>
</evidence>
<proteinExistence type="predicted"/>
<evidence type="ECO:0000313" key="3">
    <source>
        <dbReference type="Proteomes" id="UP000015105"/>
    </source>
</evidence>
<dbReference type="Gramene" id="AET4Gv20757200.2">
    <property type="protein sequence ID" value="AET4Gv20757200.2"/>
    <property type="gene ID" value="AET4Gv20757200"/>
</dbReference>